<dbReference type="SUPFAM" id="SSF51569">
    <property type="entry name" value="Aldolase"/>
    <property type="match status" value="1"/>
</dbReference>
<dbReference type="Gene3D" id="3.20.20.70">
    <property type="entry name" value="Aldolase class I"/>
    <property type="match status" value="1"/>
</dbReference>
<evidence type="ECO:0000313" key="4">
    <source>
        <dbReference type="Proteomes" id="UP000284177"/>
    </source>
</evidence>
<dbReference type="InterPro" id="IPR006218">
    <property type="entry name" value="DAHP1/KDSA"/>
</dbReference>
<dbReference type="GO" id="GO:0016740">
    <property type="term" value="F:transferase activity"/>
    <property type="evidence" value="ECO:0007669"/>
    <property type="project" value="UniProtKB-KW"/>
</dbReference>
<dbReference type="InterPro" id="IPR052899">
    <property type="entry name" value="Class-I_DAHP_synthase"/>
</dbReference>
<dbReference type="NCBIfam" id="TIGR01361">
    <property type="entry name" value="DAHP_synth_Bsub"/>
    <property type="match status" value="1"/>
</dbReference>
<keyword evidence="4" id="KW-1185">Reference proteome</keyword>
<proteinExistence type="predicted"/>
<evidence type="ECO:0000256" key="1">
    <source>
        <dbReference type="ARBA" id="ARBA00022679"/>
    </source>
</evidence>
<dbReference type="RefSeq" id="WP_120170598.1">
    <property type="nucleotide sequence ID" value="NZ_MCIB01000038.1"/>
</dbReference>
<dbReference type="Pfam" id="PF00793">
    <property type="entry name" value="DAHP_synth_1"/>
    <property type="match status" value="1"/>
</dbReference>
<keyword evidence="1" id="KW-0808">Transferase</keyword>
<dbReference type="GO" id="GO:0016832">
    <property type="term" value="F:aldehyde-lyase activity"/>
    <property type="evidence" value="ECO:0007669"/>
    <property type="project" value="InterPro"/>
</dbReference>
<dbReference type="PANTHER" id="PTHR43018">
    <property type="entry name" value="PHOSPHO-2-DEHYDRO-3-DEOXYHEPTONATE ALDOLASE"/>
    <property type="match status" value="1"/>
</dbReference>
<dbReference type="PANTHER" id="PTHR43018:SF1">
    <property type="entry name" value="PROTEIN AROA(G)"/>
    <property type="match status" value="1"/>
</dbReference>
<evidence type="ECO:0000313" key="3">
    <source>
        <dbReference type="EMBL" id="RKD29136.1"/>
    </source>
</evidence>
<comment type="caution">
    <text evidence="3">The sequence shown here is derived from an EMBL/GenBank/DDBJ whole genome shotgun (WGS) entry which is preliminary data.</text>
</comment>
<dbReference type="Proteomes" id="UP000284177">
    <property type="component" value="Unassembled WGS sequence"/>
</dbReference>
<dbReference type="NCBIfam" id="NF009239">
    <property type="entry name" value="PRK12595.1"/>
    <property type="match status" value="1"/>
</dbReference>
<accession>A0A419SV88</accession>
<dbReference type="AlphaFoldDB" id="A0A419SV88"/>
<dbReference type="InterPro" id="IPR006268">
    <property type="entry name" value="DAHP_syn_2"/>
</dbReference>
<reference evidence="3 4" key="1">
    <citation type="submission" date="2016-08" db="EMBL/GenBank/DDBJ databases">
        <title>Novel Firmicutes and Novel Genomes.</title>
        <authorList>
            <person name="Poppleton D.I."/>
            <person name="Gribaldo S."/>
        </authorList>
    </citation>
    <scope>NUCLEOTIDE SEQUENCE [LARGE SCALE GENOMIC DNA]</scope>
    <source>
        <strain evidence="3 4">CTT3</strain>
    </source>
</reference>
<dbReference type="GO" id="GO:0009073">
    <property type="term" value="P:aromatic amino acid family biosynthetic process"/>
    <property type="evidence" value="ECO:0007669"/>
    <property type="project" value="InterPro"/>
</dbReference>
<sequence length="262" mass="28605">MLNTKVLNGKQNVVKVGKLNIGGDNPPVFIAGPCSVESREQIINTAMALKEIGVNILRGGAFKPRTSPYSFQGLGVEGLKYLKEAGEMTGLPVVTELMDEKNIGVVSEFADIIQIGSRNMYNYSLLKAVGKVDKPILLKRGMSASIKEWIMAAEYIAYYGNENIILCERGIRTFETYTRNTLDLSAVPIMKKEAGLPVIVDPSHGTGIRELIKPMSKAAIACGADGLMVEVHPNPKEALSDGKQSLNIDEYKELYKEVISII</sequence>
<dbReference type="InterPro" id="IPR013785">
    <property type="entry name" value="Aldolase_TIM"/>
</dbReference>
<gene>
    <name evidence="3" type="ORF">BET03_06210</name>
</gene>
<feature type="domain" description="DAHP synthetase I/KDSA" evidence="2">
    <location>
        <begin position="18"/>
        <end position="256"/>
    </location>
</feature>
<dbReference type="OrthoDB" id="9780456at2"/>
<dbReference type="NCBIfam" id="NF006421">
    <property type="entry name" value="PRK08673.1"/>
    <property type="match status" value="1"/>
</dbReference>
<organism evidence="3 4">
    <name type="scientific">Thermohalobacter berrensis</name>
    <dbReference type="NCBI Taxonomy" id="99594"/>
    <lineage>
        <taxon>Bacteria</taxon>
        <taxon>Bacillati</taxon>
        <taxon>Bacillota</taxon>
        <taxon>Tissierellia</taxon>
        <taxon>Tissierellales</taxon>
        <taxon>Thermohalobacteraceae</taxon>
        <taxon>Thermohalobacter</taxon>
    </lineage>
</organism>
<name>A0A419SV88_9FIRM</name>
<dbReference type="EMBL" id="MCIB01000038">
    <property type="protein sequence ID" value="RKD29136.1"/>
    <property type="molecule type" value="Genomic_DNA"/>
</dbReference>
<evidence type="ECO:0000259" key="2">
    <source>
        <dbReference type="Pfam" id="PF00793"/>
    </source>
</evidence>
<protein>
    <submittedName>
        <fullName evidence="3">3-deoxy-7-phosphoheptulonate synthase</fullName>
    </submittedName>
</protein>